<organism evidence="2 3">
    <name type="scientific">Chryseobacterium gambrini</name>
    <dbReference type="NCBI Taxonomy" id="373672"/>
    <lineage>
        <taxon>Bacteria</taxon>
        <taxon>Pseudomonadati</taxon>
        <taxon>Bacteroidota</taxon>
        <taxon>Flavobacteriia</taxon>
        <taxon>Flavobacteriales</taxon>
        <taxon>Weeksellaceae</taxon>
        <taxon>Chryseobacterium group</taxon>
        <taxon>Chryseobacterium</taxon>
    </lineage>
</organism>
<evidence type="ECO:0000313" key="2">
    <source>
        <dbReference type="EMBL" id="SIT09770.1"/>
    </source>
</evidence>
<dbReference type="AlphaFoldDB" id="A0A1N7PGX6"/>
<keyword evidence="1" id="KW-0472">Membrane</keyword>
<protein>
    <submittedName>
        <fullName evidence="2">Uncharacterized protein</fullName>
    </submittedName>
</protein>
<keyword evidence="1" id="KW-0812">Transmembrane</keyword>
<evidence type="ECO:0000256" key="1">
    <source>
        <dbReference type="SAM" id="Phobius"/>
    </source>
</evidence>
<sequence length="58" mass="6229">MKFILAIIGFVLGNIFGIAILAFYSTLTNSQMGNPFLLSSCLGIICGIVGFNIKKTNE</sequence>
<dbReference type="EMBL" id="FTOV01000006">
    <property type="protein sequence ID" value="SIT09770.1"/>
    <property type="molecule type" value="Genomic_DNA"/>
</dbReference>
<evidence type="ECO:0000313" key="3">
    <source>
        <dbReference type="Proteomes" id="UP000185781"/>
    </source>
</evidence>
<feature type="transmembrane region" description="Helical" evidence="1">
    <location>
        <begin position="5"/>
        <end position="24"/>
    </location>
</feature>
<name>A0A1N7PGX6_9FLAO</name>
<keyword evidence="1" id="KW-1133">Transmembrane helix</keyword>
<gene>
    <name evidence="2" type="ORF">SAMN05421785_106247</name>
</gene>
<dbReference type="RefSeq" id="WP_175608819.1">
    <property type="nucleotide sequence ID" value="NZ_FTOV01000006.1"/>
</dbReference>
<proteinExistence type="predicted"/>
<dbReference type="STRING" id="373672.SAMN05421785_106247"/>
<feature type="transmembrane region" description="Helical" evidence="1">
    <location>
        <begin position="36"/>
        <end position="53"/>
    </location>
</feature>
<reference evidence="2 3" key="1">
    <citation type="submission" date="2017-01" db="EMBL/GenBank/DDBJ databases">
        <authorList>
            <person name="Mah S.A."/>
            <person name="Swanson W.J."/>
            <person name="Moy G.W."/>
            <person name="Vacquier V.D."/>
        </authorList>
    </citation>
    <scope>NUCLEOTIDE SEQUENCE [LARGE SCALE GENOMIC DNA]</scope>
    <source>
        <strain evidence="2 3">DSM 18014</strain>
    </source>
</reference>
<accession>A0A1N7PGX6</accession>
<dbReference type="Proteomes" id="UP000185781">
    <property type="component" value="Unassembled WGS sequence"/>
</dbReference>